<evidence type="ECO:0000313" key="1">
    <source>
        <dbReference type="EMBL" id="AUX78770.1"/>
    </source>
</evidence>
<gene>
    <name evidence="1" type="ORF">NXT3_PB00108</name>
</gene>
<protein>
    <submittedName>
        <fullName evidence="1">Uncharacterized protein</fullName>
    </submittedName>
</protein>
<sequence length="53" mass="6044">MHLEQSVLNHVRIGNRLVIRGIVQEADQFTLAGHLFVRSLFRGETKGWRANDG</sequence>
<dbReference type="AlphaFoldDB" id="A0A2L0HBA2"/>
<geneLocation type="plasmid" evidence="2">
    <name>psfrenxt3b</name>
</geneLocation>
<reference evidence="1 2" key="1">
    <citation type="submission" date="2017-10" db="EMBL/GenBank/DDBJ databases">
        <title>Analysis of the genome sequences of Rhizobium populations associated to common bean (phaseolus vulgaris).</title>
        <authorList>
            <person name="Bustos P."/>
            <person name="Santamaria R.I."/>
            <person name="Miranda-Sanchez F."/>
            <person name="Perez-Carrascal O."/>
            <person name="Juarez S."/>
            <person name="Lozano L."/>
            <person name="Martinez-Flores I."/>
            <person name="Vinuesa P."/>
            <person name="Martinez-Romero E."/>
            <person name="Cevallos M.A."/>
            <person name="Romero D."/>
            <person name="Davila G."/>
            <person name="Gonzalez V."/>
        </authorList>
    </citation>
    <scope>NUCLEOTIDE SEQUENCE [LARGE SCALE GENOMIC DNA]</scope>
    <source>
        <strain evidence="1 2">NXT3</strain>
        <plasmid evidence="2">Plasmid psfrenxt3b</plasmid>
    </source>
</reference>
<name>A0A2L0HBA2_RHIFR</name>
<organism evidence="1 2">
    <name type="scientific">Rhizobium fredii</name>
    <name type="common">Sinorhizobium fredii</name>
    <dbReference type="NCBI Taxonomy" id="380"/>
    <lineage>
        <taxon>Bacteria</taxon>
        <taxon>Pseudomonadati</taxon>
        <taxon>Pseudomonadota</taxon>
        <taxon>Alphaproteobacteria</taxon>
        <taxon>Hyphomicrobiales</taxon>
        <taxon>Rhizobiaceae</taxon>
        <taxon>Sinorhizobium/Ensifer group</taxon>
        <taxon>Sinorhizobium</taxon>
    </lineage>
</organism>
<evidence type="ECO:0000313" key="2">
    <source>
        <dbReference type="Proteomes" id="UP000239340"/>
    </source>
</evidence>
<proteinExistence type="predicted"/>
<dbReference type="EMBL" id="CP024309">
    <property type="protein sequence ID" value="AUX78770.1"/>
    <property type="molecule type" value="Genomic_DNA"/>
</dbReference>
<keyword evidence="1" id="KW-0614">Plasmid</keyword>
<dbReference type="Proteomes" id="UP000239340">
    <property type="component" value="Plasmid pSfreNXT3b"/>
</dbReference>
<accession>A0A2L0HBA2</accession>